<feature type="coiled-coil region" evidence="1">
    <location>
        <begin position="545"/>
        <end position="572"/>
    </location>
</feature>
<evidence type="ECO:0000313" key="3">
    <source>
        <dbReference type="EMBL" id="GMH47154.1"/>
    </source>
</evidence>
<keyword evidence="1" id="KW-0175">Coiled coil</keyword>
<dbReference type="Proteomes" id="UP001165082">
    <property type="component" value="Unassembled WGS sequence"/>
</dbReference>
<organism evidence="3 4">
    <name type="scientific">Triparma retinervis</name>
    <dbReference type="NCBI Taxonomy" id="2557542"/>
    <lineage>
        <taxon>Eukaryota</taxon>
        <taxon>Sar</taxon>
        <taxon>Stramenopiles</taxon>
        <taxon>Ochrophyta</taxon>
        <taxon>Bolidophyceae</taxon>
        <taxon>Parmales</taxon>
        <taxon>Triparmaceae</taxon>
        <taxon>Triparma</taxon>
    </lineage>
</organism>
<feature type="non-terminal residue" evidence="3">
    <location>
        <position position="603"/>
    </location>
</feature>
<dbReference type="OrthoDB" id="47180at2759"/>
<protein>
    <submittedName>
        <fullName evidence="3">Uncharacterized protein</fullName>
    </submittedName>
</protein>
<evidence type="ECO:0000256" key="1">
    <source>
        <dbReference type="SAM" id="Coils"/>
    </source>
</evidence>
<feature type="region of interest" description="Disordered" evidence="2">
    <location>
        <begin position="153"/>
        <end position="185"/>
    </location>
</feature>
<accession>A0A9W6ZAR1</accession>
<gene>
    <name evidence="3" type="ORF">TrRE_jg5609</name>
</gene>
<reference evidence="3" key="1">
    <citation type="submission" date="2022-07" db="EMBL/GenBank/DDBJ databases">
        <title>Genome analysis of Parmales, a sister group of diatoms, reveals the evolutionary specialization of diatoms from phago-mixotrophs to photoautotrophs.</title>
        <authorList>
            <person name="Ban H."/>
            <person name="Sato S."/>
            <person name="Yoshikawa S."/>
            <person name="Kazumasa Y."/>
            <person name="Nakamura Y."/>
            <person name="Ichinomiya M."/>
            <person name="Saitoh K."/>
            <person name="Sato N."/>
            <person name="Blanc-Mathieu R."/>
            <person name="Endo H."/>
            <person name="Kuwata A."/>
            <person name="Ogata H."/>
        </authorList>
    </citation>
    <scope>NUCLEOTIDE SEQUENCE</scope>
</reference>
<sequence length="603" mass="66372">MQSISSPSQQVVRHNTREHAQLNNTFLSTTSFGSQSPGGAAGATYSNNFDSFLEGVMTEEERRTRTRHLPDVDGFTALTKSECKFDLKLARSWGPVEPGDASQDEGTTGYNSQPNELCPPEIAGVFVPPVGVNFIDDDSPSAHTLNVPQLVESLTSFNPPRPPESSGQNKKRRLQRWEKQPNTISDDLESYRRTVTKTREELNLAISERERVEQVASAFRTHFLNHLRAQTAESIAITEETRIVIKQCLKEAEGTKGRGRREITSTPTTLANSWLLPGDKVSTPYGEGTIDAVLPTGTIKPATADGGTEKLLPPRCCVQLPYGKAYMAPSEITPLINPLTLSDSSLSSRWNSMLTTALLTSSVVDAEAMSFEESADGIGYDVPLGDAALVVKDRAGPHNQPAAPEGEDGGSAAMDIVKEEKKVVKQEEEPNPSRKRPKGKARLIRFGDSMIPTPGGRGANLSDIKSSNLGKAMTAAVMDRQIKDRGFLCNDETIAVPDGYREWEEERTEIYRMKGEMLQLKKIIKRQELAKSLTEKALTAAEGFREKQQEEMNEIKTDLDELRGKCSEELRELGITEEKAKAVLMAKLMDNSPEEPAPEKPKK</sequence>
<keyword evidence="4" id="KW-1185">Reference proteome</keyword>
<evidence type="ECO:0000313" key="4">
    <source>
        <dbReference type="Proteomes" id="UP001165082"/>
    </source>
</evidence>
<comment type="caution">
    <text evidence="3">The sequence shown here is derived from an EMBL/GenBank/DDBJ whole genome shotgun (WGS) entry which is preliminary data.</text>
</comment>
<dbReference type="EMBL" id="BRXZ01000560">
    <property type="protein sequence ID" value="GMH47154.1"/>
    <property type="molecule type" value="Genomic_DNA"/>
</dbReference>
<name>A0A9W6ZAR1_9STRA</name>
<dbReference type="AlphaFoldDB" id="A0A9W6ZAR1"/>
<proteinExistence type="predicted"/>
<feature type="region of interest" description="Disordered" evidence="2">
    <location>
        <begin position="421"/>
        <end position="441"/>
    </location>
</feature>
<feature type="compositionally biased region" description="Basic and acidic residues" evidence="2">
    <location>
        <begin position="421"/>
        <end position="432"/>
    </location>
</feature>
<evidence type="ECO:0000256" key="2">
    <source>
        <dbReference type="SAM" id="MobiDB-lite"/>
    </source>
</evidence>